<name>W2UPA6_9FLAO</name>
<gene>
    <name evidence="1" type="ORF">P278_19370</name>
</gene>
<dbReference type="EMBL" id="AYXY01000020">
    <property type="protein sequence ID" value="ETN95182.1"/>
    <property type="molecule type" value="Genomic_DNA"/>
</dbReference>
<dbReference type="Proteomes" id="UP000018850">
    <property type="component" value="Unassembled WGS sequence"/>
</dbReference>
<sequence>MQVIKGSALGLILILYLIYTKKIWLPYEISAYYHHRSSPE</sequence>
<reference evidence="2" key="1">
    <citation type="submission" date="2013-11" db="EMBL/GenBank/DDBJ databases">
        <title>Draft genome sequence from a member of Zhouia, isolated tidal flat.</title>
        <authorList>
            <person name="Jin H."/>
            <person name="Jeon C.O."/>
        </authorList>
    </citation>
    <scope>NUCLEOTIDE SEQUENCE [LARGE SCALE GENOMIC DNA]</scope>
    <source>
        <strain evidence="2">AD3</strain>
    </source>
</reference>
<protein>
    <submittedName>
        <fullName evidence="1">Uncharacterized protein</fullName>
    </submittedName>
</protein>
<evidence type="ECO:0000313" key="1">
    <source>
        <dbReference type="EMBL" id="ETN95182.1"/>
    </source>
</evidence>
<organism evidence="1 2">
    <name type="scientific">Zhouia amylolytica AD3</name>
    <dbReference type="NCBI Taxonomy" id="1286632"/>
    <lineage>
        <taxon>Bacteria</taxon>
        <taxon>Pseudomonadati</taxon>
        <taxon>Bacteroidota</taxon>
        <taxon>Flavobacteriia</taxon>
        <taxon>Flavobacteriales</taxon>
        <taxon>Flavobacteriaceae</taxon>
        <taxon>Zhouia</taxon>
    </lineage>
</organism>
<reference evidence="1 2" key="2">
    <citation type="journal article" date="2016" name="Genome Announc.">
        <title>Draft Genome Sequence of Zhouia amylolytica AD3, Isolated from Tidal Flat Sediment.</title>
        <authorList>
            <person name="Jia B."/>
            <person name="Jin H.M."/>
            <person name="Lee H.J."/>
            <person name="Jeon C.O."/>
        </authorList>
    </citation>
    <scope>NUCLEOTIDE SEQUENCE [LARGE SCALE GENOMIC DNA]</scope>
    <source>
        <strain evidence="1 2">AD3</strain>
    </source>
</reference>
<proteinExistence type="predicted"/>
<accession>W2UPA6</accession>
<evidence type="ECO:0000313" key="2">
    <source>
        <dbReference type="Proteomes" id="UP000018850"/>
    </source>
</evidence>
<dbReference type="AlphaFoldDB" id="W2UPA6"/>
<keyword evidence="2" id="KW-1185">Reference proteome</keyword>
<comment type="caution">
    <text evidence="1">The sequence shown here is derived from an EMBL/GenBank/DDBJ whole genome shotgun (WGS) entry which is preliminary data.</text>
</comment>